<name>A0ABN8DES9_9VIBR</name>
<organism evidence="1 2">
    <name type="scientific">Vibrio hippocampi</name>
    <dbReference type="NCBI Taxonomy" id="654686"/>
    <lineage>
        <taxon>Bacteria</taxon>
        <taxon>Pseudomonadati</taxon>
        <taxon>Pseudomonadota</taxon>
        <taxon>Gammaproteobacteria</taxon>
        <taxon>Vibrionales</taxon>
        <taxon>Vibrionaceae</taxon>
        <taxon>Vibrio</taxon>
    </lineage>
</organism>
<dbReference type="EMBL" id="CAKLCM010000002">
    <property type="protein sequence ID" value="CAH0525622.1"/>
    <property type="molecule type" value="Genomic_DNA"/>
</dbReference>
<dbReference type="RefSeq" id="WP_237484141.1">
    <property type="nucleotide sequence ID" value="NZ_CAKLCM010000002.1"/>
</dbReference>
<evidence type="ECO:0000313" key="1">
    <source>
        <dbReference type="EMBL" id="CAH0525622.1"/>
    </source>
</evidence>
<dbReference type="Proteomes" id="UP000838160">
    <property type="component" value="Unassembled WGS sequence"/>
</dbReference>
<comment type="caution">
    <text evidence="1">The sequence shown here is derived from an EMBL/GenBank/DDBJ whole genome shotgun (WGS) entry which is preliminary data.</text>
</comment>
<reference evidence="1" key="1">
    <citation type="submission" date="2021-12" db="EMBL/GenBank/DDBJ databases">
        <authorList>
            <person name="Rodrigo-Torres L."/>
            <person name="Arahal R. D."/>
            <person name="Lucena T."/>
        </authorList>
    </citation>
    <scope>NUCLEOTIDE SEQUENCE</scope>
    <source>
        <strain evidence="1">CECT 8226</strain>
    </source>
</reference>
<proteinExistence type="predicted"/>
<protein>
    <submittedName>
        <fullName evidence="1">Uncharacterized protein</fullName>
    </submittedName>
</protein>
<gene>
    <name evidence="1" type="ORF">VHP8226_01150</name>
</gene>
<keyword evidence="2" id="KW-1185">Reference proteome</keyword>
<evidence type="ECO:0000313" key="2">
    <source>
        <dbReference type="Proteomes" id="UP000838160"/>
    </source>
</evidence>
<accession>A0ABN8DES9</accession>
<sequence length="112" mass="13006">MYKYVAHKLDTEYIGSLPDKIVFNVEEIPVEEIEIREMICAWYETGFIPATETSNHDAVARLKKLESTLLMVLKNPIYRAAYIRVLTTLKPKDCTVRLQHLLELSQNKTITH</sequence>